<dbReference type="AlphaFoldDB" id="A0A0L8N4A4"/>
<name>A0A0L8N4A4_STRVG</name>
<gene>
    <name evidence="1" type="ORF">ADK75_03915</name>
</gene>
<organism evidence="1 2">
    <name type="scientific">Streptomyces virginiae</name>
    <name type="common">Streptomyces cinnamonensis</name>
    <dbReference type="NCBI Taxonomy" id="1961"/>
    <lineage>
        <taxon>Bacteria</taxon>
        <taxon>Bacillati</taxon>
        <taxon>Actinomycetota</taxon>
        <taxon>Actinomycetes</taxon>
        <taxon>Kitasatosporales</taxon>
        <taxon>Streptomycetaceae</taxon>
        <taxon>Streptomyces</taxon>
    </lineage>
</organism>
<reference evidence="2" key="1">
    <citation type="submission" date="2015-07" db="EMBL/GenBank/DDBJ databases">
        <authorList>
            <consortium name="Consortium for Microbial Forensics and Genomics (microFORGE)"/>
            <person name="Knight B.M."/>
            <person name="Roberts D.P."/>
            <person name="Lin D."/>
            <person name="Hari K."/>
            <person name="Fletcher J."/>
            <person name="Melcher U."/>
            <person name="Blagden T."/>
            <person name="Winegar R.A."/>
        </authorList>
    </citation>
    <scope>NUCLEOTIDE SEQUENCE [LARGE SCALE GENOMIC DNA]</scope>
    <source>
        <strain evidence="2">NRRL B-1447</strain>
    </source>
</reference>
<sequence>MKPRCQEAAFLLFEGRRQRASPQQVSDGSINVSLGEAVYRFRFEVVGQRRVSGVSGCYAMAPRGGAVNERCSLAVEGTAL</sequence>
<comment type="caution">
    <text evidence="1">The sequence shown here is derived from an EMBL/GenBank/DDBJ whole genome shotgun (WGS) entry which is preliminary data.</text>
</comment>
<protein>
    <submittedName>
        <fullName evidence="1">Uncharacterized protein</fullName>
    </submittedName>
</protein>
<proteinExistence type="predicted"/>
<dbReference type="Proteomes" id="UP000037084">
    <property type="component" value="Unassembled WGS sequence"/>
</dbReference>
<dbReference type="EMBL" id="LGUV01000007">
    <property type="protein sequence ID" value="KOG57499.1"/>
    <property type="molecule type" value="Genomic_DNA"/>
</dbReference>
<evidence type="ECO:0000313" key="1">
    <source>
        <dbReference type="EMBL" id="KOG57499.1"/>
    </source>
</evidence>
<evidence type="ECO:0000313" key="2">
    <source>
        <dbReference type="Proteomes" id="UP000037084"/>
    </source>
</evidence>
<accession>A0A0L8N4A4</accession>